<reference evidence="2" key="1">
    <citation type="submission" date="2020-04" db="EMBL/GenBank/DDBJ databases">
        <authorList>
            <person name="Chiriac C."/>
            <person name="Salcher M."/>
            <person name="Ghai R."/>
            <person name="Kavagutti S V."/>
        </authorList>
    </citation>
    <scope>NUCLEOTIDE SEQUENCE</scope>
</reference>
<proteinExistence type="predicted"/>
<gene>
    <name evidence="2" type="ORF">UFOVP647_10</name>
</gene>
<sequence length="272" mass="29152">MSWLDDIVDFGSSILGGGQTGSWGQIGSSLAKTALAGFALNSVTKSINRDNAASGANTSTENGTATAKPVDPGVRLQVNPSPDHKIPVVYGRACLGGIITDAQITEDNKTMYFCITICEKTGRTNLGSGTDSVISFEDIYWNNKRIIFKGDGITANYCVDGTGLQDDNIQDSIKIWCYNNGSSYPTVPLGYSSSSTTAAYNVMPNWGVNHLMGGLVFVILRMDYSKEKNITGIGDLTFVLNNTMYKAGDCLADYMTNTRYGAGIPSTEIYLS</sequence>
<dbReference type="EMBL" id="LR796615">
    <property type="protein sequence ID" value="CAB4154552.1"/>
    <property type="molecule type" value="Genomic_DNA"/>
</dbReference>
<feature type="region of interest" description="Disordered" evidence="1">
    <location>
        <begin position="51"/>
        <end position="72"/>
    </location>
</feature>
<evidence type="ECO:0000256" key="1">
    <source>
        <dbReference type="SAM" id="MobiDB-lite"/>
    </source>
</evidence>
<feature type="compositionally biased region" description="Polar residues" evidence="1">
    <location>
        <begin position="51"/>
        <end position="65"/>
    </location>
</feature>
<name>A0A6J5N7W7_9CAUD</name>
<organism evidence="2">
    <name type="scientific">uncultured Caudovirales phage</name>
    <dbReference type="NCBI Taxonomy" id="2100421"/>
    <lineage>
        <taxon>Viruses</taxon>
        <taxon>Duplodnaviria</taxon>
        <taxon>Heunggongvirae</taxon>
        <taxon>Uroviricota</taxon>
        <taxon>Caudoviricetes</taxon>
        <taxon>Peduoviridae</taxon>
        <taxon>Maltschvirus</taxon>
        <taxon>Maltschvirus maltsch</taxon>
    </lineage>
</organism>
<accession>A0A6J5N7W7</accession>
<evidence type="ECO:0000313" key="2">
    <source>
        <dbReference type="EMBL" id="CAB4154552.1"/>
    </source>
</evidence>
<protein>
    <submittedName>
        <fullName evidence="2">Uncharacterized protein</fullName>
    </submittedName>
</protein>